<comment type="similarity">
    <text evidence="1">Belongs to the sigma-70 factor family. ECF subfamily.</text>
</comment>
<dbReference type="InterPro" id="IPR036388">
    <property type="entry name" value="WH-like_DNA-bd_sf"/>
</dbReference>
<keyword evidence="5" id="KW-0804">Transcription</keyword>
<keyword evidence="9" id="KW-1185">Reference proteome</keyword>
<name>A0ABU9T0J3_9ALTE</name>
<keyword evidence="2" id="KW-0805">Transcription regulation</keyword>
<feature type="domain" description="RNA polymerase sigma factor 70 region 4 type 2" evidence="7">
    <location>
        <begin position="106"/>
        <end position="156"/>
    </location>
</feature>
<dbReference type="SUPFAM" id="SSF88659">
    <property type="entry name" value="Sigma3 and sigma4 domains of RNA polymerase sigma factors"/>
    <property type="match status" value="1"/>
</dbReference>
<evidence type="ECO:0000259" key="6">
    <source>
        <dbReference type="Pfam" id="PF04542"/>
    </source>
</evidence>
<dbReference type="NCBIfam" id="TIGR02937">
    <property type="entry name" value="sigma70-ECF"/>
    <property type="match status" value="1"/>
</dbReference>
<dbReference type="Pfam" id="PF08281">
    <property type="entry name" value="Sigma70_r4_2"/>
    <property type="match status" value="1"/>
</dbReference>
<dbReference type="InterPro" id="IPR014284">
    <property type="entry name" value="RNA_pol_sigma-70_dom"/>
</dbReference>
<evidence type="ECO:0000256" key="3">
    <source>
        <dbReference type="ARBA" id="ARBA00023082"/>
    </source>
</evidence>
<reference evidence="8 9" key="1">
    <citation type="submission" date="2024-03" db="EMBL/GenBank/DDBJ databases">
        <title>Community enrichment and isolation of bacterial strains for fucoidan degradation.</title>
        <authorList>
            <person name="Sichert A."/>
        </authorList>
    </citation>
    <scope>NUCLEOTIDE SEQUENCE [LARGE SCALE GENOMIC DNA]</scope>
    <source>
        <strain evidence="8 9">AS12</strain>
    </source>
</reference>
<accession>A0ABU9T0J3</accession>
<dbReference type="Proteomes" id="UP001461163">
    <property type="component" value="Unassembled WGS sequence"/>
</dbReference>
<evidence type="ECO:0000256" key="2">
    <source>
        <dbReference type="ARBA" id="ARBA00023015"/>
    </source>
</evidence>
<dbReference type="InterPro" id="IPR013324">
    <property type="entry name" value="RNA_pol_sigma_r3/r4-like"/>
</dbReference>
<dbReference type="InterPro" id="IPR007627">
    <property type="entry name" value="RNA_pol_sigma70_r2"/>
</dbReference>
<dbReference type="PANTHER" id="PTHR43133:SF8">
    <property type="entry name" value="RNA POLYMERASE SIGMA FACTOR HI_1459-RELATED"/>
    <property type="match status" value="1"/>
</dbReference>
<protein>
    <submittedName>
        <fullName evidence="8">Sigma-70 family RNA polymerase sigma factor</fullName>
    </submittedName>
</protein>
<keyword evidence="4" id="KW-0238">DNA-binding</keyword>
<dbReference type="InterPro" id="IPR039425">
    <property type="entry name" value="RNA_pol_sigma-70-like"/>
</dbReference>
<dbReference type="Gene3D" id="1.10.1740.10">
    <property type="match status" value="1"/>
</dbReference>
<evidence type="ECO:0000256" key="5">
    <source>
        <dbReference type="ARBA" id="ARBA00023163"/>
    </source>
</evidence>
<dbReference type="RefSeq" id="WP_033186141.1">
    <property type="nucleotide sequence ID" value="NZ_JBBMQS010000016.1"/>
</dbReference>
<gene>
    <name evidence="8" type="ORF">WNY77_19775</name>
</gene>
<dbReference type="InterPro" id="IPR013325">
    <property type="entry name" value="RNA_pol_sigma_r2"/>
</dbReference>
<evidence type="ECO:0000256" key="4">
    <source>
        <dbReference type="ARBA" id="ARBA00023125"/>
    </source>
</evidence>
<proteinExistence type="inferred from homology"/>
<dbReference type="EMBL" id="JBBMQS010000016">
    <property type="protein sequence ID" value="MEM5499661.1"/>
    <property type="molecule type" value="Genomic_DNA"/>
</dbReference>
<comment type="caution">
    <text evidence="8">The sequence shown here is derived from an EMBL/GenBank/DDBJ whole genome shotgun (WGS) entry which is preliminary data.</text>
</comment>
<evidence type="ECO:0000259" key="7">
    <source>
        <dbReference type="Pfam" id="PF08281"/>
    </source>
</evidence>
<dbReference type="Pfam" id="PF04542">
    <property type="entry name" value="Sigma70_r2"/>
    <property type="match status" value="1"/>
</dbReference>
<dbReference type="Gene3D" id="1.10.10.10">
    <property type="entry name" value="Winged helix-like DNA-binding domain superfamily/Winged helix DNA-binding domain"/>
    <property type="match status" value="1"/>
</dbReference>
<keyword evidence="3" id="KW-0731">Sigma factor</keyword>
<dbReference type="InterPro" id="IPR013249">
    <property type="entry name" value="RNA_pol_sigma70_r4_t2"/>
</dbReference>
<dbReference type="PANTHER" id="PTHR43133">
    <property type="entry name" value="RNA POLYMERASE ECF-TYPE SIGMA FACTO"/>
    <property type="match status" value="1"/>
</dbReference>
<feature type="domain" description="RNA polymerase sigma-70 region 2" evidence="6">
    <location>
        <begin position="16"/>
        <end position="82"/>
    </location>
</feature>
<organism evidence="8 9">
    <name type="scientific">Paraglaciecola mesophila</name>
    <dbReference type="NCBI Taxonomy" id="197222"/>
    <lineage>
        <taxon>Bacteria</taxon>
        <taxon>Pseudomonadati</taxon>
        <taxon>Pseudomonadota</taxon>
        <taxon>Gammaproteobacteria</taxon>
        <taxon>Alteromonadales</taxon>
        <taxon>Alteromonadaceae</taxon>
        <taxon>Paraglaciecola</taxon>
    </lineage>
</organism>
<sequence>MRRYAVSGDQALLTKLYDACGDDLYHFLLTLSDSTLARDISQKTWLKIIEKRHLYQDSGLFKAWLFTLARNLLIDEYRETKRLVYEDGPIERVAAPAITSCSLLARFDRALGSLAFVQREAFCLQQEGFSMQEIAQITHCGQETVKSRLRYAKASLREQLKEGLGDKHA</sequence>
<dbReference type="SUPFAM" id="SSF88946">
    <property type="entry name" value="Sigma2 domain of RNA polymerase sigma factors"/>
    <property type="match status" value="1"/>
</dbReference>
<evidence type="ECO:0000256" key="1">
    <source>
        <dbReference type="ARBA" id="ARBA00010641"/>
    </source>
</evidence>
<evidence type="ECO:0000313" key="8">
    <source>
        <dbReference type="EMBL" id="MEM5499661.1"/>
    </source>
</evidence>
<evidence type="ECO:0000313" key="9">
    <source>
        <dbReference type="Proteomes" id="UP001461163"/>
    </source>
</evidence>